<keyword evidence="8" id="KW-1185">Reference proteome</keyword>
<dbReference type="RefSeq" id="WP_231849756.1">
    <property type="nucleotide sequence ID" value="NZ_BAAAGS010000047.1"/>
</dbReference>
<keyword evidence="2" id="KW-0863">Zinc-finger</keyword>
<comment type="caution">
    <text evidence="7">The sequence shown here is derived from an EMBL/GenBank/DDBJ whole genome shotgun (WGS) entry which is preliminary data.</text>
</comment>
<evidence type="ECO:0000259" key="6">
    <source>
        <dbReference type="Pfam" id="PF01258"/>
    </source>
</evidence>
<feature type="domain" description="Zinc finger DksA/TraR C4-type" evidence="6">
    <location>
        <begin position="106"/>
        <end position="137"/>
    </location>
</feature>
<feature type="zinc finger region" description="dksA C4-type" evidence="4">
    <location>
        <begin position="111"/>
        <end position="135"/>
    </location>
</feature>
<dbReference type="SUPFAM" id="SSF57716">
    <property type="entry name" value="Glucocorticoid receptor-like (DNA-binding domain)"/>
    <property type="match status" value="1"/>
</dbReference>
<protein>
    <recommendedName>
        <fullName evidence="6">Zinc finger DksA/TraR C4-type domain-containing protein</fullName>
    </recommendedName>
</protein>
<evidence type="ECO:0000313" key="8">
    <source>
        <dbReference type="Proteomes" id="UP001500729"/>
    </source>
</evidence>
<evidence type="ECO:0000256" key="3">
    <source>
        <dbReference type="ARBA" id="ARBA00022833"/>
    </source>
</evidence>
<dbReference type="PROSITE" id="PS51128">
    <property type="entry name" value="ZF_DKSA_2"/>
    <property type="match status" value="1"/>
</dbReference>
<dbReference type="Proteomes" id="UP001500729">
    <property type="component" value="Unassembled WGS sequence"/>
</dbReference>
<accession>A0ABP3NSK4</accession>
<dbReference type="InterPro" id="IPR000962">
    <property type="entry name" value="Znf_DskA_TraR"/>
</dbReference>
<dbReference type="Gene3D" id="1.20.120.910">
    <property type="entry name" value="DksA, coiled-coil domain"/>
    <property type="match status" value="1"/>
</dbReference>
<evidence type="ECO:0000313" key="7">
    <source>
        <dbReference type="EMBL" id="GAA0549034.1"/>
    </source>
</evidence>
<feature type="region of interest" description="Disordered" evidence="5">
    <location>
        <begin position="1"/>
        <end position="22"/>
    </location>
</feature>
<organism evidence="7 8">
    <name type="scientific">Saccharopolyspora erythraea</name>
    <name type="common">Streptomyces erythraeus</name>
    <dbReference type="NCBI Taxonomy" id="1836"/>
    <lineage>
        <taxon>Bacteria</taxon>
        <taxon>Bacillati</taxon>
        <taxon>Actinomycetota</taxon>
        <taxon>Actinomycetes</taxon>
        <taxon>Pseudonocardiales</taxon>
        <taxon>Pseudonocardiaceae</taxon>
        <taxon>Saccharopolyspora</taxon>
    </lineage>
</organism>
<keyword evidence="3" id="KW-0862">Zinc</keyword>
<keyword evidence="1" id="KW-0479">Metal-binding</keyword>
<evidence type="ECO:0000256" key="4">
    <source>
        <dbReference type="PROSITE-ProRule" id="PRU00510"/>
    </source>
</evidence>
<sequence length="140" mass="15534">MGQLIASRRTGVPEPRRHHEDFSRQREYIGSLAAHLPALRSALEQQLAFRREQLTELEARSRTGTTARHAHQEAGAAIREVNALMMRGARRALADIEVALARMRDGMYGLCRACGSDIPLQLLTAIPKTTLCLSCQRTTG</sequence>
<dbReference type="Pfam" id="PF01258">
    <property type="entry name" value="zf-dskA_traR"/>
    <property type="match status" value="1"/>
</dbReference>
<evidence type="ECO:0000256" key="5">
    <source>
        <dbReference type="SAM" id="MobiDB-lite"/>
    </source>
</evidence>
<dbReference type="EMBL" id="BAAAGS010000047">
    <property type="protein sequence ID" value="GAA0549034.1"/>
    <property type="molecule type" value="Genomic_DNA"/>
</dbReference>
<proteinExistence type="predicted"/>
<dbReference type="PANTHER" id="PTHR33823">
    <property type="entry name" value="RNA POLYMERASE-BINDING TRANSCRIPTION FACTOR DKSA-RELATED"/>
    <property type="match status" value="1"/>
</dbReference>
<gene>
    <name evidence="7" type="ORF">GCM10009533_54580</name>
</gene>
<name>A0ABP3NSK4_SACER</name>
<reference evidence="8" key="1">
    <citation type="journal article" date="2019" name="Int. J. Syst. Evol. Microbiol.">
        <title>The Global Catalogue of Microorganisms (GCM) 10K type strain sequencing project: providing services to taxonomists for standard genome sequencing and annotation.</title>
        <authorList>
            <consortium name="The Broad Institute Genomics Platform"/>
            <consortium name="The Broad Institute Genome Sequencing Center for Infectious Disease"/>
            <person name="Wu L."/>
            <person name="Ma J."/>
        </authorList>
    </citation>
    <scope>NUCLEOTIDE SEQUENCE [LARGE SCALE GENOMIC DNA]</scope>
    <source>
        <strain evidence="8">JCM 10303</strain>
    </source>
</reference>
<evidence type="ECO:0000256" key="1">
    <source>
        <dbReference type="ARBA" id="ARBA00022723"/>
    </source>
</evidence>
<dbReference type="PANTHER" id="PTHR33823:SF4">
    <property type="entry name" value="GENERAL STRESS PROTEIN 16O"/>
    <property type="match status" value="1"/>
</dbReference>
<evidence type="ECO:0000256" key="2">
    <source>
        <dbReference type="ARBA" id="ARBA00022771"/>
    </source>
</evidence>